<protein>
    <submittedName>
        <fullName evidence="2">Uncharacterized protein</fullName>
    </submittedName>
</protein>
<dbReference type="InParanoid" id="A0A5C3P4M1"/>
<feature type="compositionally biased region" description="Polar residues" evidence="1">
    <location>
        <begin position="427"/>
        <end position="440"/>
    </location>
</feature>
<feature type="compositionally biased region" description="Low complexity" evidence="1">
    <location>
        <begin position="521"/>
        <end position="530"/>
    </location>
</feature>
<sequence>MSVSPEVNPADDDDSLFGSPPSSPTRGRSPSPLALPSGTAQNVGTLALPGSHLVAELPVTPPASLPLTVSAPAPSRPPPRIPLQSIESSSRRNSARADSAPRKSRKGKEKARSSTPRPTPPPISLPAADEAVPPNFLRNHQALLGLAGMVGGVNPANLPRPRDTRGTTADDPIVVEEEPSLPQHPSIGKRPVRPGPSDPSQLPRPTSEQILGSLLQQKNVFPVVVSLLRLLAPGAPSLASVPPPYPYPQQAPPSHSTSSFWTRSQSPEQAAGTTASPLSASTSAPPLKRRKLNSVPAGAADWDVPYPFQEGQGPENYRLTWERERGKQLLADLVQLVKGAAQKAATKTWYQQLQSQHRHYGRGVVVGYGPEPTVNKYYRPKTMYYGLERAPIASQRPYYPYPAYHASGTSTPSTGVVCGSDTALPHNPSSSASPHDQGQPTPEEPPTAFDQLVESLVSAQQQQEQQVLDTSVNTASTFAANSASSPVASSSITSEDNTQALFDNWLEMLTAFPPGDPNEGAAASPISPISHADVGATSSGVPTDASMSPAVTESVADASSHIPDCLIDPALLDMAFGDIAEASPTTSTVPSTSQPALSSAVSNSDAGAGPSTNLQSATPSLVDSPAVTTASLPDPADAGPATPSWDWTFPEGHEETATDMKKALEEWAGMDVDVDMGAIIDEQLASAVPTPAAEPPPASDDPAAPQVGVDTQTAGHVDSQPAQPHAPVQFGLEDALRQGPEARDLLQPIIEHDAAEMTAQPSIPPSNPLPHLHGPAQHPASTVVGLLPAPFVSSVAYAMAASARAKGTAPGTGNGVGAPSAPGGKQERKAVLERARKMRAALAAEVERAKVALWETTLEQGVLVGFGKELEKEKEAGTRR</sequence>
<feature type="region of interest" description="Disordered" evidence="1">
    <location>
        <begin position="806"/>
        <end position="827"/>
    </location>
</feature>
<feature type="region of interest" description="Disordered" evidence="1">
    <location>
        <begin position="243"/>
        <end position="289"/>
    </location>
</feature>
<evidence type="ECO:0000313" key="3">
    <source>
        <dbReference type="Proteomes" id="UP000308197"/>
    </source>
</evidence>
<dbReference type="Proteomes" id="UP000308197">
    <property type="component" value="Unassembled WGS sequence"/>
</dbReference>
<feature type="region of interest" description="Disordered" evidence="1">
    <location>
        <begin position="62"/>
        <end position="134"/>
    </location>
</feature>
<dbReference type="AlphaFoldDB" id="A0A5C3P4M1"/>
<dbReference type="STRING" id="1314778.A0A5C3P4M1"/>
<evidence type="ECO:0000256" key="1">
    <source>
        <dbReference type="SAM" id="MobiDB-lite"/>
    </source>
</evidence>
<feature type="compositionally biased region" description="Low complexity" evidence="1">
    <location>
        <begin position="273"/>
        <end position="286"/>
    </location>
</feature>
<dbReference type="EMBL" id="ML211305">
    <property type="protein sequence ID" value="TFK84605.1"/>
    <property type="molecule type" value="Genomic_DNA"/>
</dbReference>
<feature type="compositionally biased region" description="Polar residues" evidence="1">
    <location>
        <begin position="594"/>
        <end position="631"/>
    </location>
</feature>
<feature type="compositionally biased region" description="Low complexity" evidence="1">
    <location>
        <begin position="18"/>
        <end position="32"/>
    </location>
</feature>
<feature type="compositionally biased region" description="Polar residues" evidence="1">
    <location>
        <begin position="536"/>
        <end position="551"/>
    </location>
</feature>
<feature type="region of interest" description="Disordered" evidence="1">
    <location>
        <begin position="1"/>
        <end position="44"/>
    </location>
</feature>
<feature type="region of interest" description="Disordered" evidence="1">
    <location>
        <begin position="415"/>
        <end position="447"/>
    </location>
</feature>
<gene>
    <name evidence="2" type="ORF">K466DRAFT_527092</name>
</gene>
<accession>A0A5C3P4M1</accession>
<organism evidence="2 3">
    <name type="scientific">Polyporus arcularius HHB13444</name>
    <dbReference type="NCBI Taxonomy" id="1314778"/>
    <lineage>
        <taxon>Eukaryota</taxon>
        <taxon>Fungi</taxon>
        <taxon>Dikarya</taxon>
        <taxon>Basidiomycota</taxon>
        <taxon>Agaricomycotina</taxon>
        <taxon>Agaricomycetes</taxon>
        <taxon>Polyporales</taxon>
        <taxon>Polyporaceae</taxon>
        <taxon>Polyporus</taxon>
    </lineage>
</organism>
<keyword evidence="3" id="KW-1185">Reference proteome</keyword>
<name>A0A5C3P4M1_9APHY</name>
<feature type="region of interest" description="Disordered" evidence="1">
    <location>
        <begin position="155"/>
        <end position="206"/>
    </location>
</feature>
<evidence type="ECO:0000313" key="2">
    <source>
        <dbReference type="EMBL" id="TFK84605.1"/>
    </source>
</evidence>
<feature type="region of interest" description="Disordered" evidence="1">
    <location>
        <begin position="689"/>
        <end position="725"/>
    </location>
</feature>
<feature type="region of interest" description="Disordered" evidence="1">
    <location>
        <begin position="583"/>
        <end position="657"/>
    </location>
</feature>
<feature type="compositionally biased region" description="Polar residues" evidence="1">
    <location>
        <begin position="255"/>
        <end position="272"/>
    </location>
</feature>
<feature type="compositionally biased region" description="Low complexity" evidence="1">
    <location>
        <begin position="583"/>
        <end position="593"/>
    </location>
</feature>
<feature type="region of interest" description="Disordered" evidence="1">
    <location>
        <begin position="512"/>
        <end position="552"/>
    </location>
</feature>
<proteinExistence type="predicted"/>
<reference evidence="2 3" key="1">
    <citation type="journal article" date="2019" name="Nat. Ecol. Evol.">
        <title>Megaphylogeny resolves global patterns of mushroom evolution.</title>
        <authorList>
            <person name="Varga T."/>
            <person name="Krizsan K."/>
            <person name="Foldi C."/>
            <person name="Dima B."/>
            <person name="Sanchez-Garcia M."/>
            <person name="Sanchez-Ramirez S."/>
            <person name="Szollosi G.J."/>
            <person name="Szarkandi J.G."/>
            <person name="Papp V."/>
            <person name="Albert L."/>
            <person name="Andreopoulos W."/>
            <person name="Angelini C."/>
            <person name="Antonin V."/>
            <person name="Barry K.W."/>
            <person name="Bougher N.L."/>
            <person name="Buchanan P."/>
            <person name="Buyck B."/>
            <person name="Bense V."/>
            <person name="Catcheside P."/>
            <person name="Chovatia M."/>
            <person name="Cooper J."/>
            <person name="Damon W."/>
            <person name="Desjardin D."/>
            <person name="Finy P."/>
            <person name="Geml J."/>
            <person name="Haridas S."/>
            <person name="Hughes K."/>
            <person name="Justo A."/>
            <person name="Karasinski D."/>
            <person name="Kautmanova I."/>
            <person name="Kiss B."/>
            <person name="Kocsube S."/>
            <person name="Kotiranta H."/>
            <person name="LaButti K.M."/>
            <person name="Lechner B.E."/>
            <person name="Liimatainen K."/>
            <person name="Lipzen A."/>
            <person name="Lukacs Z."/>
            <person name="Mihaltcheva S."/>
            <person name="Morgado L.N."/>
            <person name="Niskanen T."/>
            <person name="Noordeloos M.E."/>
            <person name="Ohm R.A."/>
            <person name="Ortiz-Santana B."/>
            <person name="Ovrebo C."/>
            <person name="Racz N."/>
            <person name="Riley R."/>
            <person name="Savchenko A."/>
            <person name="Shiryaev A."/>
            <person name="Soop K."/>
            <person name="Spirin V."/>
            <person name="Szebenyi C."/>
            <person name="Tomsovsky M."/>
            <person name="Tulloss R.E."/>
            <person name="Uehling J."/>
            <person name="Grigoriev I.V."/>
            <person name="Vagvolgyi C."/>
            <person name="Papp T."/>
            <person name="Martin F.M."/>
            <person name="Miettinen O."/>
            <person name="Hibbett D.S."/>
            <person name="Nagy L.G."/>
        </authorList>
    </citation>
    <scope>NUCLEOTIDE SEQUENCE [LARGE SCALE GENOMIC DNA]</scope>
    <source>
        <strain evidence="2 3">HHB13444</strain>
    </source>
</reference>